<evidence type="ECO:0000313" key="2">
    <source>
        <dbReference type="EMBL" id="ADT83271.1"/>
    </source>
</evidence>
<proteinExistence type="inferred from homology"/>
<reference evidence="2 3" key="1">
    <citation type="journal article" date="2011" name="J. Bacteriol.">
        <title>Complete genome sequence of the hyperthermophilic, piezophilic, heterotrophic, and carboxydotrophic archaeon Thermococcus barophilus MP.</title>
        <authorList>
            <person name="Vannier P."/>
            <person name="Marteinsson V.T."/>
            <person name="Fridjonsson O.H."/>
            <person name="Oger P."/>
            <person name="Jebbar M."/>
        </authorList>
    </citation>
    <scope>NUCLEOTIDE SEQUENCE [LARGE SCALE GENOMIC DNA]</scope>
    <source>
        <strain evidence="3">DSM 11836 / MP</strain>
    </source>
</reference>
<evidence type="ECO:0000313" key="3">
    <source>
        <dbReference type="Proteomes" id="UP000007478"/>
    </source>
</evidence>
<dbReference type="eggNOG" id="arCOG00722">
    <property type="taxonomic scope" value="Archaea"/>
</dbReference>
<dbReference type="PATRIC" id="fig|391623.17.peg.294"/>
<dbReference type="InterPro" id="IPR005368">
    <property type="entry name" value="UPF0175"/>
</dbReference>
<dbReference type="HOGENOM" id="CLU_154570_5_2_2"/>
<gene>
    <name evidence="2" type="ordered locus">TERMP_00294</name>
</gene>
<dbReference type="PANTHER" id="PTHR37525">
    <property type="entry name" value="UPF0175 PROTEIN SSL1255"/>
    <property type="match status" value="1"/>
</dbReference>
<dbReference type="AlphaFoldDB" id="F0LIJ7"/>
<dbReference type="Pfam" id="PF03683">
    <property type="entry name" value="UPF0175"/>
    <property type="match status" value="1"/>
</dbReference>
<dbReference type="RefSeq" id="WP_013466569.1">
    <property type="nucleotide sequence ID" value="NC_014804.1"/>
</dbReference>
<comment type="similarity">
    <text evidence="1">Belongs to the UPF0175 family.</text>
</comment>
<dbReference type="GeneID" id="10040612"/>
<name>F0LIJ7_THEBM</name>
<dbReference type="Proteomes" id="UP000007478">
    <property type="component" value="Chromosome"/>
</dbReference>
<dbReference type="PANTHER" id="PTHR37525:SF1">
    <property type="entry name" value="UPF0175 PROTEIN SSL1255"/>
    <property type="match status" value="1"/>
</dbReference>
<accession>F0LIJ7</accession>
<dbReference type="InterPro" id="IPR052264">
    <property type="entry name" value="UPF0175_domain"/>
</dbReference>
<evidence type="ECO:0000256" key="1">
    <source>
        <dbReference type="ARBA" id="ARBA00005651"/>
    </source>
</evidence>
<organism evidence="2 3">
    <name type="scientific">Thermococcus barophilus (strain DSM 11836 / MP)</name>
    <dbReference type="NCBI Taxonomy" id="391623"/>
    <lineage>
        <taxon>Archaea</taxon>
        <taxon>Methanobacteriati</taxon>
        <taxon>Methanobacteriota</taxon>
        <taxon>Thermococci</taxon>
        <taxon>Thermococcales</taxon>
        <taxon>Thermococcaceae</taxon>
        <taxon>Thermococcus</taxon>
    </lineage>
</organism>
<keyword evidence="3" id="KW-1185">Reference proteome</keyword>
<protein>
    <submittedName>
        <fullName evidence="2">Uncharacterized protein</fullName>
    </submittedName>
</protein>
<dbReference type="OrthoDB" id="93800at2157"/>
<dbReference type="KEGG" id="tba:TERMP_00294"/>
<sequence length="76" mass="8888">MSEVILHLPAWIDEREARIALAVELYREGKITLKQAAEIANLCVEDFMKELSKRKVSILNWNEKELEEEIENADNF</sequence>
<dbReference type="EMBL" id="CP002372">
    <property type="protein sequence ID" value="ADT83271.1"/>
    <property type="molecule type" value="Genomic_DNA"/>
</dbReference>